<feature type="region of interest" description="Disordered" evidence="1">
    <location>
        <begin position="146"/>
        <end position="181"/>
    </location>
</feature>
<dbReference type="SUPFAM" id="SSF53850">
    <property type="entry name" value="Periplasmic binding protein-like II"/>
    <property type="match status" value="1"/>
</dbReference>
<sequence>MKDYKLLIAGLILLLIICTVLFTWLWVNNRKNTNPLPIMAGENEPKVIAGNDSEMPTSDSTLHIQAEKSLQVALDEVIVRFESRYPSIKVETSYVPSRTLLTLPDNSSNNEENSDFIVSTDMIISNSSLPKKRLAPLQAELKAAQDKINQNEADTSQTAEDNKDSINEDSAETETAQTTHTDTRILNSYSYALKDDQMLEGVILTDNTAAINFRNFLLSSVGQDILKKHDYNNIEGYKNSVNDLFSPTTSSEKPSNDTSVDVSDALSNSES</sequence>
<evidence type="ECO:0000313" key="4">
    <source>
        <dbReference type="Proteomes" id="UP000076104"/>
    </source>
</evidence>
<gene>
    <name evidence="3" type="ORF">A3K91_1305</name>
</gene>
<dbReference type="EMBL" id="CP014945">
    <property type="protein sequence ID" value="AMT96909.1"/>
    <property type="molecule type" value="Genomic_DNA"/>
</dbReference>
<dbReference type="Gene3D" id="3.40.190.10">
    <property type="entry name" value="Periplasmic binding protein-like II"/>
    <property type="match status" value="1"/>
</dbReference>
<keyword evidence="2" id="KW-0472">Membrane</keyword>
<protein>
    <submittedName>
        <fullName evidence="3">Uncharacterized protein</fullName>
    </submittedName>
</protein>
<organism evidence="3 4">
    <name type="scientific">Psychrobacter alimentarius</name>
    <dbReference type="NCBI Taxonomy" id="261164"/>
    <lineage>
        <taxon>Bacteria</taxon>
        <taxon>Pseudomonadati</taxon>
        <taxon>Pseudomonadota</taxon>
        <taxon>Gammaproteobacteria</taxon>
        <taxon>Moraxellales</taxon>
        <taxon>Moraxellaceae</taxon>
        <taxon>Psychrobacter</taxon>
    </lineage>
</organism>
<feature type="region of interest" description="Disordered" evidence="1">
    <location>
        <begin position="245"/>
        <end position="271"/>
    </location>
</feature>
<evidence type="ECO:0000256" key="1">
    <source>
        <dbReference type="SAM" id="MobiDB-lite"/>
    </source>
</evidence>
<feature type="transmembrane region" description="Helical" evidence="2">
    <location>
        <begin position="6"/>
        <end position="27"/>
    </location>
</feature>
<evidence type="ECO:0000256" key="2">
    <source>
        <dbReference type="SAM" id="Phobius"/>
    </source>
</evidence>
<feature type="compositionally biased region" description="Polar residues" evidence="1">
    <location>
        <begin position="147"/>
        <end position="159"/>
    </location>
</feature>
<name>A0ABM5ZY13_9GAMM</name>
<keyword evidence="4" id="KW-1185">Reference proteome</keyword>
<dbReference type="Proteomes" id="UP000076104">
    <property type="component" value="Chromosome"/>
</dbReference>
<keyword evidence="2" id="KW-0812">Transmembrane</keyword>
<evidence type="ECO:0000313" key="3">
    <source>
        <dbReference type="EMBL" id="AMT96909.1"/>
    </source>
</evidence>
<proteinExistence type="predicted"/>
<reference evidence="3 4" key="1">
    <citation type="submission" date="2016-03" db="EMBL/GenBank/DDBJ databases">
        <title>Genome sequencing of Psychrobacter alimentarius PAMC 27889.</title>
        <authorList>
            <person name="Lee J."/>
            <person name="Kim O.-S."/>
        </authorList>
    </citation>
    <scope>NUCLEOTIDE SEQUENCE [LARGE SCALE GENOMIC DNA]</scope>
    <source>
        <strain evidence="3 4">PAMC 27889</strain>
    </source>
</reference>
<keyword evidence="2" id="KW-1133">Transmembrane helix</keyword>
<accession>A0ABM5ZY13</accession>